<proteinExistence type="predicted"/>
<feature type="non-terminal residue" evidence="2">
    <location>
        <position position="86"/>
    </location>
</feature>
<protein>
    <recommendedName>
        <fullName evidence="4">I/LWEQ domain-containing protein</fullName>
    </recommendedName>
</protein>
<organism evidence="3">
    <name type="scientific">Harpegnathos saltator</name>
    <name type="common">Jerdon's jumping ant</name>
    <dbReference type="NCBI Taxonomy" id="610380"/>
    <lineage>
        <taxon>Eukaryota</taxon>
        <taxon>Metazoa</taxon>
        <taxon>Ecdysozoa</taxon>
        <taxon>Arthropoda</taxon>
        <taxon>Hexapoda</taxon>
        <taxon>Insecta</taxon>
        <taxon>Pterygota</taxon>
        <taxon>Neoptera</taxon>
        <taxon>Endopterygota</taxon>
        <taxon>Hymenoptera</taxon>
        <taxon>Apocrita</taxon>
        <taxon>Aculeata</taxon>
        <taxon>Formicoidea</taxon>
        <taxon>Formicidae</taxon>
        <taxon>Ponerinae</taxon>
        <taxon>Ponerini</taxon>
        <taxon>Harpegnathos</taxon>
    </lineage>
</organism>
<keyword evidence="1" id="KW-0175">Coiled coil</keyword>
<evidence type="ECO:0000313" key="2">
    <source>
        <dbReference type="EMBL" id="EFN90127.1"/>
    </source>
</evidence>
<gene>
    <name evidence="2" type="ORF">EAI_08369</name>
</gene>
<accession>E2B2G0</accession>
<evidence type="ECO:0008006" key="4">
    <source>
        <dbReference type="Google" id="ProtNLM"/>
    </source>
</evidence>
<sequence>VTASVLEAATQVLGIALRSKNLKETYVKVLRKASASIAAGATLMSKRMAMGEGGENLEILEELREENQKLRALQDEMKKEMEELKE</sequence>
<feature type="non-terminal residue" evidence="2">
    <location>
        <position position="1"/>
    </location>
</feature>
<dbReference type="EMBL" id="GL445138">
    <property type="protein sequence ID" value="EFN90127.1"/>
    <property type="molecule type" value="Genomic_DNA"/>
</dbReference>
<evidence type="ECO:0000313" key="3">
    <source>
        <dbReference type="Proteomes" id="UP000008237"/>
    </source>
</evidence>
<reference evidence="2 3" key="1">
    <citation type="journal article" date="2010" name="Science">
        <title>Genomic comparison of the ants Camponotus floridanus and Harpegnathos saltator.</title>
        <authorList>
            <person name="Bonasio R."/>
            <person name="Zhang G."/>
            <person name="Ye C."/>
            <person name="Mutti N.S."/>
            <person name="Fang X."/>
            <person name="Qin N."/>
            <person name="Donahue G."/>
            <person name="Yang P."/>
            <person name="Li Q."/>
            <person name="Li C."/>
            <person name="Zhang P."/>
            <person name="Huang Z."/>
            <person name="Berger S.L."/>
            <person name="Reinberg D."/>
            <person name="Wang J."/>
            <person name="Liebig J."/>
        </authorList>
    </citation>
    <scope>NUCLEOTIDE SEQUENCE [LARGE SCALE GENOMIC DNA]</scope>
    <source>
        <strain evidence="2 3">R22 G/1</strain>
    </source>
</reference>
<evidence type="ECO:0000256" key="1">
    <source>
        <dbReference type="SAM" id="Coils"/>
    </source>
</evidence>
<name>E2B2G0_HARSA</name>
<dbReference type="InParanoid" id="E2B2G0"/>
<feature type="coiled-coil region" evidence="1">
    <location>
        <begin position="56"/>
        <end position="83"/>
    </location>
</feature>
<dbReference type="Proteomes" id="UP000008237">
    <property type="component" value="Unassembled WGS sequence"/>
</dbReference>
<keyword evidence="3" id="KW-1185">Reference proteome</keyword>
<dbReference type="AlphaFoldDB" id="E2B2G0"/>